<evidence type="ECO:0000259" key="2">
    <source>
        <dbReference type="Pfam" id="PF01557"/>
    </source>
</evidence>
<keyword evidence="4" id="KW-1185">Reference proteome</keyword>
<reference evidence="4" key="1">
    <citation type="journal article" date="2019" name="Int. J. Syst. Evol. Microbiol.">
        <title>The Global Catalogue of Microorganisms (GCM) 10K type strain sequencing project: providing services to taxonomists for standard genome sequencing and annotation.</title>
        <authorList>
            <consortium name="The Broad Institute Genomics Platform"/>
            <consortium name="The Broad Institute Genome Sequencing Center for Infectious Disease"/>
            <person name="Wu L."/>
            <person name="Ma J."/>
        </authorList>
    </citation>
    <scope>NUCLEOTIDE SEQUENCE [LARGE SCALE GENOMIC DNA]</scope>
    <source>
        <strain evidence="4">CGMCC 1.15643</strain>
    </source>
</reference>
<dbReference type="InterPro" id="IPR011234">
    <property type="entry name" value="Fumarylacetoacetase-like_C"/>
</dbReference>
<comment type="caution">
    <text evidence="3">The sequence shown here is derived from an EMBL/GenBank/DDBJ whole genome shotgun (WGS) entry which is preliminary data.</text>
</comment>
<evidence type="ECO:0000313" key="4">
    <source>
        <dbReference type="Proteomes" id="UP001595976"/>
    </source>
</evidence>
<accession>A0ABW0EZ68</accession>
<organism evidence="3 4">
    <name type="scientific">Bosea minatitlanensis</name>
    <dbReference type="NCBI Taxonomy" id="128782"/>
    <lineage>
        <taxon>Bacteria</taxon>
        <taxon>Pseudomonadati</taxon>
        <taxon>Pseudomonadota</taxon>
        <taxon>Alphaproteobacteria</taxon>
        <taxon>Hyphomicrobiales</taxon>
        <taxon>Boseaceae</taxon>
        <taxon>Bosea</taxon>
    </lineage>
</organism>
<gene>
    <name evidence="3" type="ORF">ACFPK2_06070</name>
</gene>
<dbReference type="Gene3D" id="3.90.850.10">
    <property type="entry name" value="Fumarylacetoacetase-like, C-terminal domain"/>
    <property type="match status" value="1"/>
</dbReference>
<name>A0ABW0EZ68_9HYPH</name>
<dbReference type="InterPro" id="IPR036663">
    <property type="entry name" value="Fumarylacetoacetase_C_sf"/>
</dbReference>
<keyword evidence="1" id="KW-0456">Lyase</keyword>
<evidence type="ECO:0000313" key="3">
    <source>
        <dbReference type="EMBL" id="MFC5292553.1"/>
    </source>
</evidence>
<dbReference type="Proteomes" id="UP001595976">
    <property type="component" value="Unassembled WGS sequence"/>
</dbReference>
<protein>
    <submittedName>
        <fullName evidence="3">2-keto-4-pentenoate hydratase</fullName>
    </submittedName>
</protein>
<feature type="domain" description="Fumarylacetoacetase-like C-terminal" evidence="2">
    <location>
        <begin position="79"/>
        <end position="257"/>
    </location>
</feature>
<dbReference type="InterPro" id="IPR050772">
    <property type="entry name" value="Hydratase-Decarb/MhpD_sf"/>
</dbReference>
<dbReference type="EMBL" id="JBHSLI010000002">
    <property type="protein sequence ID" value="MFC5292553.1"/>
    <property type="molecule type" value="Genomic_DNA"/>
</dbReference>
<dbReference type="RefSeq" id="WP_377785404.1">
    <property type="nucleotide sequence ID" value="NZ_JBHSLI010000002.1"/>
</dbReference>
<sequence length="266" mass="27825">MVDVNQVAARLVGEHDGKARFRPFAAAAGIASLDDAYAVQDRYVSLLKPRRGAPVGYKIGLTSQRMQAMCGIDQPIAGVVLADRLHRSGARVAIADYGRIGLEFEIGVRIGRDIPPGGPAFTAESIASHVAGVCAAIEIVDDRAADYAELDVLSLVADNSWNGGVVLSAFRSDWPALDAVAGVVSRDGVEIDRGQGRDVLGHPFAPLAWLANALGAKGRGLHAGEIVMTGSLVTTRFPARSETYRFALDGIGAVELAVLAEPADGA</sequence>
<dbReference type="PANTHER" id="PTHR30143:SF0">
    <property type="entry name" value="2-KETO-4-PENTENOATE HYDRATASE"/>
    <property type="match status" value="1"/>
</dbReference>
<evidence type="ECO:0000256" key="1">
    <source>
        <dbReference type="ARBA" id="ARBA00023239"/>
    </source>
</evidence>
<dbReference type="Pfam" id="PF01557">
    <property type="entry name" value="FAA_hydrolase"/>
    <property type="match status" value="1"/>
</dbReference>
<dbReference type="SUPFAM" id="SSF56529">
    <property type="entry name" value="FAH"/>
    <property type="match status" value="1"/>
</dbReference>
<proteinExistence type="predicted"/>
<dbReference type="PANTHER" id="PTHR30143">
    <property type="entry name" value="ACID HYDRATASE"/>
    <property type="match status" value="1"/>
</dbReference>